<evidence type="ECO:0000313" key="2">
    <source>
        <dbReference type="RefSeq" id="XP_056687110.1"/>
    </source>
</evidence>
<reference evidence="2" key="2">
    <citation type="submission" date="2025-08" db="UniProtKB">
        <authorList>
            <consortium name="RefSeq"/>
        </authorList>
    </citation>
    <scope>IDENTIFICATION</scope>
    <source>
        <tissue evidence="2">Leaf</tissue>
    </source>
</reference>
<dbReference type="Proteomes" id="UP000813463">
    <property type="component" value="Chromosome 1"/>
</dbReference>
<keyword evidence="1" id="KW-1185">Reference proteome</keyword>
<protein>
    <submittedName>
        <fullName evidence="2">Secreted RxLR effector protein 161-like</fullName>
    </submittedName>
</protein>
<accession>A0ABM3QUS8</accession>
<dbReference type="RefSeq" id="XP_056687110.1">
    <property type="nucleotide sequence ID" value="XM_056831132.1"/>
</dbReference>
<gene>
    <name evidence="2" type="primary">LOC130462579</name>
</gene>
<dbReference type="SUPFAM" id="SSF56672">
    <property type="entry name" value="DNA/RNA polymerases"/>
    <property type="match status" value="1"/>
</dbReference>
<dbReference type="CDD" id="cd09272">
    <property type="entry name" value="RNase_HI_RT_Ty1"/>
    <property type="match status" value="1"/>
</dbReference>
<proteinExistence type="predicted"/>
<dbReference type="PANTHER" id="PTHR11439:SF483">
    <property type="entry name" value="PEPTIDE SYNTHASE GLIP-LIKE, PUTATIVE (AFU_ORTHOLOGUE AFUA_3G12920)-RELATED"/>
    <property type="match status" value="1"/>
</dbReference>
<dbReference type="Gene3D" id="3.30.420.10">
    <property type="entry name" value="Ribonuclease H-like superfamily/Ribonuclease H"/>
    <property type="match status" value="1"/>
</dbReference>
<evidence type="ECO:0000313" key="1">
    <source>
        <dbReference type="Proteomes" id="UP000813463"/>
    </source>
</evidence>
<sequence length="167" mass="18825">MLARFMQKPSQIHLQAIKRVLRYLKGTSDYGIWYTPNKNSELIGYSDSDWAGSIDDMKSTSGYVFLLGNGVFSWFSQKKDIVAQSTADAEYIAVCAAANQTIWLRRILGEMGEVQKQPTTIFCDSKSAIAIAKNPVLHGKTKHIKIKYHFVREVESEGKISLVHCTF</sequence>
<reference evidence="1" key="1">
    <citation type="journal article" date="2021" name="Nat. Commun.">
        <title>Genomic analyses provide insights into spinach domestication and the genetic basis of agronomic traits.</title>
        <authorList>
            <person name="Cai X."/>
            <person name="Sun X."/>
            <person name="Xu C."/>
            <person name="Sun H."/>
            <person name="Wang X."/>
            <person name="Ge C."/>
            <person name="Zhang Z."/>
            <person name="Wang Q."/>
            <person name="Fei Z."/>
            <person name="Jiao C."/>
            <person name="Wang Q."/>
        </authorList>
    </citation>
    <scope>NUCLEOTIDE SEQUENCE [LARGE SCALE GENOMIC DNA]</scope>
    <source>
        <strain evidence="1">cv. Varoflay</strain>
    </source>
</reference>
<dbReference type="PANTHER" id="PTHR11439">
    <property type="entry name" value="GAG-POL-RELATED RETROTRANSPOSON"/>
    <property type="match status" value="1"/>
</dbReference>
<dbReference type="InterPro" id="IPR036397">
    <property type="entry name" value="RNaseH_sf"/>
</dbReference>
<dbReference type="GeneID" id="130462579"/>
<name>A0ABM3QUS8_SPIOL</name>
<dbReference type="InterPro" id="IPR043502">
    <property type="entry name" value="DNA/RNA_pol_sf"/>
</dbReference>
<organism evidence="1 2">
    <name type="scientific">Spinacia oleracea</name>
    <name type="common">Spinach</name>
    <dbReference type="NCBI Taxonomy" id="3562"/>
    <lineage>
        <taxon>Eukaryota</taxon>
        <taxon>Viridiplantae</taxon>
        <taxon>Streptophyta</taxon>
        <taxon>Embryophyta</taxon>
        <taxon>Tracheophyta</taxon>
        <taxon>Spermatophyta</taxon>
        <taxon>Magnoliopsida</taxon>
        <taxon>eudicotyledons</taxon>
        <taxon>Gunneridae</taxon>
        <taxon>Pentapetalae</taxon>
        <taxon>Caryophyllales</taxon>
        <taxon>Chenopodiaceae</taxon>
        <taxon>Chenopodioideae</taxon>
        <taxon>Anserineae</taxon>
        <taxon>Spinacia</taxon>
    </lineage>
</organism>